<evidence type="ECO:0000313" key="2">
    <source>
        <dbReference type="Proteomes" id="UP000633943"/>
    </source>
</evidence>
<dbReference type="EMBL" id="WTVP01000026">
    <property type="protein sequence ID" value="NMG16037.1"/>
    <property type="molecule type" value="Genomic_DNA"/>
</dbReference>
<reference evidence="1 2" key="1">
    <citation type="submission" date="2019-12" db="EMBL/GenBank/DDBJ databases">
        <title>Comparative genomics gives insights into the taxonomy of the Azoarcus-Aromatoleum group and reveals separate origins of nif in the plant-associated Azoarcus and non-plant-associated Aromatoleum sub-groups.</title>
        <authorList>
            <person name="Lafos M."/>
            <person name="Maluk M."/>
            <person name="Batista M."/>
            <person name="Junghare M."/>
            <person name="Carmona M."/>
            <person name="Faoro H."/>
            <person name="Cruz L.M."/>
            <person name="Battistoni F."/>
            <person name="De Souza E."/>
            <person name="Pedrosa F."/>
            <person name="Chen W.-M."/>
            <person name="Poole P.S."/>
            <person name="Dixon R.A."/>
            <person name="James E.K."/>
        </authorList>
    </citation>
    <scope>NUCLEOTIDE SEQUENCE [LARGE SCALE GENOMIC DNA]</scope>
    <source>
        <strain evidence="1 2">PbN1</strain>
    </source>
</reference>
<dbReference type="InterPro" id="IPR010727">
    <property type="entry name" value="DUF1302"/>
</dbReference>
<sequence>MQGGVVKVGTSSTKAKHDKRLVSAGLVTLAMGIAQPAAAQVGNELDSDTRVDVTYENATFARKDVGLSKFRNTLKVDVDRKLGARGPFDDFGMFLKLRGTFDGVYRMNDDKYGKRAGHAVQLENTVGIPGQSVPHGGGLGSAANPLTAGLAGLPGGGAFGFNATDPSAPRYNPNEGMEVLGSHLARTDGGVAFGVPVRPCDEDSRGCIDDYLDADRSELEAPEFNDRLDFIREAYFAGTIPLDNGAGLFLKVGKQQVVWGRTDLFRVLDVINPVDYSRNNIYDELQDIRIPMWIAQAEYRAGPTETFDDLNFAVVWNFDKFRPHNIGQCGTPNVILDAGCFMRGMKNLWDNGGTVANFANLGLPGLAATDFGPNQIGIRKAHMPSWSLSNTQLGVKLEGQKAGVGFSLNALTYRSQLPSLRGGIPARNPFDPVGAVDTVPQPHPYPYLIAFDIHFPRINLIGGSMDLQVDSIKSVFRLEAALTHGEEFPNGLRERLFSESRVFRYVIGWDRPTFIPFLNKDRAFLISGQLFGQHLLDHELEQRPLGKVGMPDWEQNNIVTLLVKGFYMNDRVSPQVIMAHDVRADATAIAPSIDWLVTDQLKLTVGANIKVGTGARKFDDCRTCNPFHPFSASPGQGPNDGSLGLSGYEPLGRFRAGPIGMAQKEDELQFTLQYTF</sequence>
<dbReference type="Proteomes" id="UP000633943">
    <property type="component" value="Unassembled WGS sequence"/>
</dbReference>
<organism evidence="1 2">
    <name type="scientific">Aromatoleum bremense</name>
    <dbReference type="NCBI Taxonomy" id="76115"/>
    <lineage>
        <taxon>Bacteria</taxon>
        <taxon>Pseudomonadati</taxon>
        <taxon>Pseudomonadota</taxon>
        <taxon>Betaproteobacteria</taxon>
        <taxon>Rhodocyclales</taxon>
        <taxon>Rhodocyclaceae</taxon>
        <taxon>Aromatoleum</taxon>
    </lineage>
</organism>
<name>A0ABX1NX17_9RHOO</name>
<evidence type="ECO:0000313" key="1">
    <source>
        <dbReference type="EMBL" id="NMG16037.1"/>
    </source>
</evidence>
<keyword evidence="2" id="KW-1185">Reference proteome</keyword>
<dbReference type="Pfam" id="PF06980">
    <property type="entry name" value="DUF1302"/>
    <property type="match status" value="1"/>
</dbReference>
<accession>A0ABX1NX17</accession>
<protein>
    <submittedName>
        <fullName evidence="1">DUF1302 domain-containing protein</fullName>
    </submittedName>
</protein>
<proteinExistence type="predicted"/>
<gene>
    <name evidence="1" type="ORF">GPA24_10880</name>
</gene>
<comment type="caution">
    <text evidence="1">The sequence shown here is derived from an EMBL/GenBank/DDBJ whole genome shotgun (WGS) entry which is preliminary data.</text>
</comment>